<organism evidence="2 3">
    <name type="scientific">Leishmania martiniquensis</name>
    <dbReference type="NCBI Taxonomy" id="1580590"/>
    <lineage>
        <taxon>Eukaryota</taxon>
        <taxon>Discoba</taxon>
        <taxon>Euglenozoa</taxon>
        <taxon>Kinetoplastea</taxon>
        <taxon>Metakinetoplastina</taxon>
        <taxon>Trypanosomatida</taxon>
        <taxon>Trypanosomatidae</taxon>
        <taxon>Leishmaniinae</taxon>
        <taxon>Leishmania</taxon>
    </lineage>
</organism>
<feature type="compositionally biased region" description="Pro residues" evidence="1">
    <location>
        <begin position="733"/>
        <end position="747"/>
    </location>
</feature>
<gene>
    <name evidence="2" type="ORF">LSCM1_00220</name>
</gene>
<feature type="compositionally biased region" description="Acidic residues" evidence="1">
    <location>
        <begin position="101"/>
        <end position="117"/>
    </location>
</feature>
<comment type="caution">
    <text evidence="2">The sequence shown here is derived from an EMBL/GenBank/DDBJ whole genome shotgun (WGS) entry which is preliminary data.</text>
</comment>
<dbReference type="OrthoDB" id="267769at2759"/>
<evidence type="ECO:0000313" key="2">
    <source>
        <dbReference type="EMBL" id="KAG5464040.1"/>
    </source>
</evidence>
<feature type="region of interest" description="Disordered" evidence="1">
    <location>
        <begin position="1"/>
        <end position="242"/>
    </location>
</feature>
<reference evidence="2 3" key="1">
    <citation type="submission" date="2021-03" db="EMBL/GenBank/DDBJ databases">
        <title>Leishmania (Mundinia) martiniquensis Genome sequencing and assembly.</title>
        <authorList>
            <person name="Almutairi H."/>
            <person name="Gatherer D."/>
        </authorList>
    </citation>
    <scope>NUCLEOTIDE SEQUENCE [LARGE SCALE GENOMIC DNA]</scope>
    <source>
        <strain evidence="2">LSCM1</strain>
    </source>
</reference>
<feature type="region of interest" description="Disordered" evidence="1">
    <location>
        <begin position="1107"/>
        <end position="1159"/>
    </location>
</feature>
<feature type="region of interest" description="Disordered" evidence="1">
    <location>
        <begin position="670"/>
        <end position="690"/>
    </location>
</feature>
<feature type="compositionally biased region" description="Basic and acidic residues" evidence="1">
    <location>
        <begin position="72"/>
        <end position="84"/>
    </location>
</feature>
<name>A0A836GF23_9TRYP</name>
<feature type="region of interest" description="Disordered" evidence="1">
    <location>
        <begin position="538"/>
        <end position="561"/>
    </location>
</feature>
<feature type="compositionally biased region" description="Polar residues" evidence="1">
    <location>
        <begin position="184"/>
        <end position="193"/>
    </location>
</feature>
<feature type="compositionally biased region" description="Polar residues" evidence="1">
    <location>
        <begin position="49"/>
        <end position="58"/>
    </location>
</feature>
<feature type="region of interest" description="Disordered" evidence="1">
    <location>
        <begin position="1451"/>
        <end position="1491"/>
    </location>
</feature>
<accession>A0A836GF23</accession>
<feature type="compositionally biased region" description="Low complexity" evidence="1">
    <location>
        <begin position="1107"/>
        <end position="1126"/>
    </location>
</feature>
<evidence type="ECO:0000256" key="1">
    <source>
        <dbReference type="SAM" id="MobiDB-lite"/>
    </source>
</evidence>
<keyword evidence="3" id="KW-1185">Reference proteome</keyword>
<feature type="compositionally biased region" description="Low complexity" evidence="1">
    <location>
        <begin position="1461"/>
        <end position="1484"/>
    </location>
</feature>
<dbReference type="RefSeq" id="XP_067173977.1">
    <property type="nucleotide sequence ID" value="XM_067317872.1"/>
</dbReference>
<feature type="compositionally biased region" description="Polar residues" evidence="1">
    <location>
        <begin position="85"/>
        <end position="95"/>
    </location>
</feature>
<protein>
    <submittedName>
        <fullName evidence="2">Uncharacterized protein</fullName>
    </submittedName>
</protein>
<proteinExistence type="predicted"/>
<feature type="compositionally biased region" description="Basic and acidic residues" evidence="1">
    <location>
        <begin position="159"/>
        <end position="168"/>
    </location>
</feature>
<sequence length="1491" mass="155789">MSSPLLHREPLQQPPPPSPSRCCIPREVEEHCHQSARRPSGEAALRDSLSMTRSTASSIADLMHGGSGAGCHDSEGQLGHENDSTRLSSVIFNTQDGGGASDEETDEVLAAHEEEEAYGSPGPALRRAEMHTEGASQRKRGEQERAGDAVFARQQTLSEPHRGTDVGRYDCASPNAEADVNCNRGGSSPNPTDGTERAAFGRGEVSNATRHQLGSGEEKKRRTPRGTPSSSSHGQHDRCTGAAASQRFMDATQQDFPPSTGRKLVYSASNAMISSTVAHDDFGGSDSAEALVAAYTRSGGLRDGQNGQDAALVVRRTADSLESRGALAIPCAAASGVPDASPSLQLESAALPCRNALLSLSPQDTDTSFSLSSAARANATPPRGLTARESSEAVAMLDAHRSAPPPGARTLFELECTDAEVESAMLKMEERLRRHSGGGIVVATSAKSDGGVASQDSTPVIQCHSENAEEAQGSRVESRRTPSSWSFSAPLDATDDPDDEDTVKSAREGHWFMDQRPRKPVKCDAESFGAHHGGRALSREATAPTSSAHEFFSPPSPPEAQRRHVDVLEDALRRSDSRAIFPRRCEGLLTSPPAEGYPLDRAEAEAPLYISYARRDAPVALGEAILDSADVATLSSQNTPLPSRGEALAPPQQELMRRGSQVYYGTRSLGGEAEVSRRSPGLSVPPLGEPWTLERMPRATAAEGVSAVAAELMLNSSTTPPLTPCASRRQRPPPRMLCPPTPSPSPPRSIAMDAMVAAGARAEGGEEKDASIMQQSFPKVDTDAELQLRPQVSSANPLPRQSALELCVGRARVEAAEELVSTAATSSPCRSPLQPSSSVSAAPADTAFSAAAAASASADVDREAEASLFSISSCCQRRAAMKSDTAGVGLTQAVKNEEREPAESRGAAAIFASADGTGGRPTLSLRCATRESSWPQFNHSGCTVACSARRADGAPQQVGLAAIERAGSVGSKQLTSCPISHGRTAPRSAAVTAAVPVARHGSRGGNSPTLPLAATSFTGGEQSTGRTPPPRLQLNGYCGACSPRSNSNAVRGYTEAESTVGAPGDSAGSITRGQVISPRQSASALKSSSTAAAVGEEQPLVQMRLFSSSASSPSPIRPPIRSASSREGLNSETPSLHMYPVGGEVGGAHLHGEDSSEQDDEAHLCYGRQASAHAGLTVAAAANPTCQRETLSGVYDDGDDDTIEKLADVAEQTSVAEALCRAEAKNVFLHHELMSALERTAVAEAEARERERECAELHALVSRMQAESTAMQATAERTAATQRADAEVQAVGCTDSKDGSATLALSSLCTPNRLDSKASSQRGEAAPEEGVVWRRRHDTVAQELATLKASMAEQLAVLDRLGVKPPFSEETVRAAERRLRRVKVAHAPGAATEAIHPEATSLKSAPTPTCAAYVESAASLGSLAESASAAATAKRMQASSSNMIAALLSQRKQNRHRQQLAAAAAGATATGAAGSAAAPRALGGKENLPVR</sequence>
<feature type="region of interest" description="Disordered" evidence="1">
    <location>
        <begin position="719"/>
        <end position="749"/>
    </location>
</feature>
<feature type="compositionally biased region" description="Basic and acidic residues" evidence="1">
    <location>
        <begin position="24"/>
        <end position="33"/>
    </location>
</feature>
<dbReference type="GeneID" id="92510384"/>
<feature type="region of interest" description="Disordered" evidence="1">
    <location>
        <begin position="466"/>
        <end position="503"/>
    </location>
</feature>
<dbReference type="Proteomes" id="UP000673552">
    <property type="component" value="Chromosome 36"/>
</dbReference>
<feature type="region of interest" description="Disordered" evidence="1">
    <location>
        <begin position="1052"/>
        <end position="1072"/>
    </location>
</feature>
<evidence type="ECO:0000313" key="3">
    <source>
        <dbReference type="Proteomes" id="UP000673552"/>
    </source>
</evidence>
<dbReference type="EMBL" id="JAFEUZ010000036">
    <property type="protein sequence ID" value="KAG5464040.1"/>
    <property type="molecule type" value="Genomic_DNA"/>
</dbReference>
<feature type="compositionally biased region" description="Basic and acidic residues" evidence="1">
    <location>
        <begin position="1"/>
        <end position="10"/>
    </location>
</feature>
<dbReference type="KEGG" id="lmat:92510384"/>